<organism evidence="3 4">
    <name type="scientific">Basidiobolus ranarum</name>
    <dbReference type="NCBI Taxonomy" id="34480"/>
    <lineage>
        <taxon>Eukaryota</taxon>
        <taxon>Fungi</taxon>
        <taxon>Fungi incertae sedis</taxon>
        <taxon>Zoopagomycota</taxon>
        <taxon>Entomophthoromycotina</taxon>
        <taxon>Basidiobolomycetes</taxon>
        <taxon>Basidiobolales</taxon>
        <taxon>Basidiobolaceae</taxon>
        <taxon>Basidiobolus</taxon>
    </lineage>
</organism>
<gene>
    <name evidence="3" type="ORF">K7432_001404</name>
</gene>
<proteinExistence type="predicted"/>
<feature type="non-terminal residue" evidence="3">
    <location>
        <position position="123"/>
    </location>
</feature>
<reference evidence="3 4" key="1">
    <citation type="submission" date="2023-04" db="EMBL/GenBank/DDBJ databases">
        <title>Genome of Basidiobolus ranarum AG-B5.</title>
        <authorList>
            <person name="Stajich J.E."/>
            <person name="Carter-House D."/>
            <person name="Gryganskyi A."/>
        </authorList>
    </citation>
    <scope>NUCLEOTIDE SEQUENCE [LARGE SCALE GENOMIC DNA]</scope>
    <source>
        <strain evidence="3 4">AG-B5</strain>
    </source>
</reference>
<comment type="caution">
    <text evidence="3">The sequence shown here is derived from an EMBL/GenBank/DDBJ whole genome shotgun (WGS) entry which is preliminary data.</text>
</comment>
<feature type="domain" description="CMP/dCMP-type deaminase" evidence="2">
    <location>
        <begin position="30"/>
        <end position="123"/>
    </location>
</feature>
<feature type="chain" id="PRO_5045713044" description="CMP/dCMP-type deaminase domain-containing protein" evidence="1">
    <location>
        <begin position="24"/>
        <end position="123"/>
    </location>
</feature>
<dbReference type="EMBL" id="JASJQH010000031">
    <property type="protein sequence ID" value="KAK9768157.1"/>
    <property type="molecule type" value="Genomic_DNA"/>
</dbReference>
<keyword evidence="4" id="KW-1185">Reference proteome</keyword>
<evidence type="ECO:0000259" key="2">
    <source>
        <dbReference type="PROSITE" id="PS51747"/>
    </source>
</evidence>
<name>A0ABR2X3C3_9FUNG</name>
<keyword evidence="1" id="KW-0732">Signal</keyword>
<accession>A0ABR2X3C3</accession>
<dbReference type="SUPFAM" id="SSF53927">
    <property type="entry name" value="Cytidine deaminase-like"/>
    <property type="match status" value="1"/>
</dbReference>
<evidence type="ECO:0000313" key="3">
    <source>
        <dbReference type="EMBL" id="KAK9768157.1"/>
    </source>
</evidence>
<dbReference type="Proteomes" id="UP001479436">
    <property type="component" value="Unassembled WGS sequence"/>
</dbReference>
<dbReference type="PROSITE" id="PS51747">
    <property type="entry name" value="CYT_DCMP_DEAMINASES_2"/>
    <property type="match status" value="1"/>
</dbReference>
<protein>
    <recommendedName>
        <fullName evidence="2">CMP/dCMP-type deaminase domain-containing protein</fullName>
    </recommendedName>
</protein>
<sequence length="123" mass="13582">MKVLNIAIASILLVVGNLSLASAKWAKADASDYQYMQKTIDFTLSHGKCRQAPFGASIVRKRTGEVLCYGINLGNHNPTWHGEIRAFNNCSDIYPGNGINYDFWKELTMYTTGEPCAMCQGAI</sequence>
<dbReference type="Gene3D" id="3.40.140.10">
    <property type="entry name" value="Cytidine Deaminase, domain 2"/>
    <property type="match status" value="1"/>
</dbReference>
<dbReference type="PANTHER" id="PTHR11079">
    <property type="entry name" value="CYTOSINE DEAMINASE FAMILY MEMBER"/>
    <property type="match status" value="1"/>
</dbReference>
<dbReference type="CDD" id="cd01285">
    <property type="entry name" value="nucleoside_deaminase"/>
    <property type="match status" value="1"/>
</dbReference>
<evidence type="ECO:0000256" key="1">
    <source>
        <dbReference type="SAM" id="SignalP"/>
    </source>
</evidence>
<evidence type="ECO:0000313" key="4">
    <source>
        <dbReference type="Proteomes" id="UP001479436"/>
    </source>
</evidence>
<dbReference type="Pfam" id="PF00383">
    <property type="entry name" value="dCMP_cyt_deam_1"/>
    <property type="match status" value="1"/>
</dbReference>
<dbReference type="InterPro" id="IPR002125">
    <property type="entry name" value="CMP_dCMP_dom"/>
</dbReference>
<feature type="signal peptide" evidence="1">
    <location>
        <begin position="1"/>
        <end position="23"/>
    </location>
</feature>
<dbReference type="PANTHER" id="PTHR11079:SF201">
    <property type="entry name" value="CMP_DCMP DEAMINASE, ZINC-BINDING DOMAIN-CONTAINING PROTEIN"/>
    <property type="match status" value="1"/>
</dbReference>
<dbReference type="InterPro" id="IPR016193">
    <property type="entry name" value="Cytidine_deaminase-like"/>
</dbReference>